<feature type="signal peptide" evidence="1">
    <location>
        <begin position="1"/>
        <end position="21"/>
    </location>
</feature>
<keyword evidence="3" id="KW-1185">Reference proteome</keyword>
<dbReference type="STRING" id="673862.BABL1_gene_109"/>
<proteinExistence type="predicted"/>
<dbReference type="AlphaFoldDB" id="V6DHF4"/>
<evidence type="ECO:0000256" key="1">
    <source>
        <dbReference type="SAM" id="SignalP"/>
    </source>
</evidence>
<keyword evidence="1" id="KW-0732">Signal</keyword>
<accession>V6DHF4</accession>
<dbReference type="KEGG" id="dpb:BABL1_gene_109"/>
<name>V6DHF4_9BACT</name>
<reference evidence="2 3" key="1">
    <citation type="journal article" date="2015" name="Biol. Direct">
        <title>Babela massiliensis, a representative of a widespread bacterial phylum with unusual adaptations to parasitism in amoebae.</title>
        <authorList>
            <person name="Pagnier I."/>
            <person name="Yutin N."/>
            <person name="Croce O."/>
            <person name="Makarova K.S."/>
            <person name="Wolf Y.I."/>
            <person name="Benamar S."/>
            <person name="Raoult D."/>
            <person name="Koonin E.V."/>
            <person name="La Scola B."/>
        </authorList>
    </citation>
    <scope>NUCLEOTIDE SEQUENCE [LARGE SCALE GENOMIC DNA]</scope>
    <source>
        <strain evidence="3">BABL1</strain>
    </source>
</reference>
<feature type="chain" id="PRO_5004746144" evidence="1">
    <location>
        <begin position="22"/>
        <end position="165"/>
    </location>
</feature>
<dbReference type="HOGENOM" id="CLU_1666167_0_0_7"/>
<dbReference type="RefSeq" id="WP_023792938.1">
    <property type="nucleotide sequence ID" value="NC_023003.1"/>
</dbReference>
<gene>
    <name evidence="2" type="ORF">BABL1_gene_109</name>
</gene>
<evidence type="ECO:0000313" key="3">
    <source>
        <dbReference type="Proteomes" id="UP000018769"/>
    </source>
</evidence>
<organism evidence="2 3">
    <name type="scientific">Candidatus Babela massiliensis</name>
    <dbReference type="NCBI Taxonomy" id="673862"/>
    <lineage>
        <taxon>Bacteria</taxon>
        <taxon>Candidatus Babelota</taxon>
        <taxon>Candidatus Babeliae</taxon>
        <taxon>Candidatus Babeliales</taxon>
        <taxon>Candidatus Babeliaceae</taxon>
        <taxon>Candidatus Babela</taxon>
    </lineage>
</organism>
<protein>
    <submittedName>
        <fullName evidence="2">Uncharacterized protein</fullName>
    </submittedName>
</protein>
<sequence length="165" mass="17803">MKTLKYLLSLALIAISTQIGAYIIQGETEKNFKYTLESVEGNKATVVRQEGLLGSKNASNVEKLEGYVIDTRNNKAGIEENDICAVVSEDAESATSGHVVVCKSGKVVKDICKETGSSTGTPPWLGEDKFIGLRNLNEEEGSRLMGAGRREVYTVCSVHAMGTLE</sequence>
<evidence type="ECO:0000313" key="2">
    <source>
        <dbReference type="EMBL" id="CDK30975.1"/>
    </source>
</evidence>
<dbReference type="Proteomes" id="UP000018769">
    <property type="component" value="Chromosome I"/>
</dbReference>
<dbReference type="EMBL" id="HG793133">
    <property type="protein sequence ID" value="CDK30975.1"/>
    <property type="molecule type" value="Genomic_DNA"/>
</dbReference>